<proteinExistence type="predicted"/>
<organism evidence="1 2">
    <name type="scientific">Pleurotus eryngii</name>
    <name type="common">Boletus of the steppes</name>
    <dbReference type="NCBI Taxonomy" id="5323"/>
    <lineage>
        <taxon>Eukaryota</taxon>
        <taxon>Fungi</taxon>
        <taxon>Dikarya</taxon>
        <taxon>Basidiomycota</taxon>
        <taxon>Agaricomycotina</taxon>
        <taxon>Agaricomycetes</taxon>
        <taxon>Agaricomycetidae</taxon>
        <taxon>Agaricales</taxon>
        <taxon>Pleurotineae</taxon>
        <taxon>Pleurotaceae</taxon>
        <taxon>Pleurotus</taxon>
    </lineage>
</organism>
<comment type="caution">
    <text evidence="1">The sequence shown here is derived from an EMBL/GenBank/DDBJ whole genome shotgun (WGS) entry which is preliminary data.</text>
</comment>
<evidence type="ECO:0000313" key="2">
    <source>
        <dbReference type="Proteomes" id="UP000807025"/>
    </source>
</evidence>
<dbReference type="EMBL" id="MU154533">
    <property type="protein sequence ID" value="KAF9499204.1"/>
    <property type="molecule type" value="Genomic_DNA"/>
</dbReference>
<dbReference type="AlphaFoldDB" id="A0A9P6A409"/>
<sequence length="250" mass="28275">MQLQLSIRRALHAREVVFLFLNFLSLQDLHLYGLSCKAGYEAVKDYFQWFYNFKQLLARFIPVPCVAHLSRVHLLASLEGMGCSVIDANFGGGKHVHKKHPDVRPGMSRIITLVSLLKRKVQIMVTCVRPVNTILEYHSTALMNFLSCDYAYSLYAWETLQEGLALYSLSANTHVRQAAKTKYDVRGWKTVTDEVRAQALQVFAPAACYVGNKETWIMYLGCHGLGDGYLRDASWDLAYNLSGDALIFPS</sequence>
<dbReference type="Proteomes" id="UP000807025">
    <property type="component" value="Unassembled WGS sequence"/>
</dbReference>
<evidence type="ECO:0000313" key="1">
    <source>
        <dbReference type="EMBL" id="KAF9499204.1"/>
    </source>
</evidence>
<gene>
    <name evidence="1" type="ORF">BDN71DRAFT_1428244</name>
</gene>
<dbReference type="OrthoDB" id="3041043at2759"/>
<reference evidence="1" key="1">
    <citation type="submission" date="2020-11" db="EMBL/GenBank/DDBJ databases">
        <authorList>
            <consortium name="DOE Joint Genome Institute"/>
            <person name="Ahrendt S."/>
            <person name="Riley R."/>
            <person name="Andreopoulos W."/>
            <person name="Labutti K."/>
            <person name="Pangilinan J."/>
            <person name="Ruiz-Duenas F.J."/>
            <person name="Barrasa J.M."/>
            <person name="Sanchez-Garcia M."/>
            <person name="Camarero S."/>
            <person name="Miyauchi S."/>
            <person name="Serrano A."/>
            <person name="Linde D."/>
            <person name="Babiker R."/>
            <person name="Drula E."/>
            <person name="Ayuso-Fernandez I."/>
            <person name="Pacheco R."/>
            <person name="Padilla G."/>
            <person name="Ferreira P."/>
            <person name="Barriuso J."/>
            <person name="Kellner H."/>
            <person name="Castanera R."/>
            <person name="Alfaro M."/>
            <person name="Ramirez L."/>
            <person name="Pisabarro A.G."/>
            <person name="Kuo A."/>
            <person name="Tritt A."/>
            <person name="Lipzen A."/>
            <person name="He G."/>
            <person name="Yan M."/>
            <person name="Ng V."/>
            <person name="Cullen D."/>
            <person name="Martin F."/>
            <person name="Rosso M.-N."/>
            <person name="Henrissat B."/>
            <person name="Hibbett D."/>
            <person name="Martinez A.T."/>
            <person name="Grigoriev I.V."/>
        </authorList>
    </citation>
    <scope>NUCLEOTIDE SEQUENCE</scope>
    <source>
        <strain evidence="1">ATCC 90797</strain>
    </source>
</reference>
<name>A0A9P6A409_PLEER</name>
<protein>
    <submittedName>
        <fullName evidence="1">Uncharacterized protein</fullName>
    </submittedName>
</protein>
<keyword evidence="2" id="KW-1185">Reference proteome</keyword>
<accession>A0A9P6A409</accession>